<sequence>MQPKISQVEQVVAAIKRIIQPLSKTKDQLQNDCFSSAVRRKFRKIQIYQGLGIYFILADKVDVADKSGLCTIKKCITFLLYN</sequence>
<dbReference type="AlphaFoldDB" id="A0A0U1KRE2"/>
<evidence type="ECO:0000313" key="2">
    <source>
        <dbReference type="Proteomes" id="UP000049855"/>
    </source>
</evidence>
<name>A0A0U1KRE2_9FIRM</name>
<dbReference type="Proteomes" id="UP000049855">
    <property type="component" value="Unassembled WGS sequence"/>
</dbReference>
<protein>
    <submittedName>
        <fullName evidence="1">Uncharacterized protein</fullName>
    </submittedName>
</protein>
<keyword evidence="2" id="KW-1185">Reference proteome</keyword>
<proteinExistence type="predicted"/>
<organism evidence="1 2">
    <name type="scientific">Sporomusa ovata</name>
    <dbReference type="NCBI Taxonomy" id="2378"/>
    <lineage>
        <taxon>Bacteria</taxon>
        <taxon>Bacillati</taxon>
        <taxon>Bacillota</taxon>
        <taxon>Negativicutes</taxon>
        <taxon>Selenomonadales</taxon>
        <taxon>Sporomusaceae</taxon>
        <taxon>Sporomusa</taxon>
    </lineage>
</organism>
<accession>A0A0U1KRE2</accession>
<evidence type="ECO:0000313" key="1">
    <source>
        <dbReference type="EMBL" id="CQR69971.1"/>
    </source>
</evidence>
<gene>
    <name evidence="1" type="ORF">SpAn4DRAFT_4836</name>
</gene>
<dbReference type="EMBL" id="CTRP01000001">
    <property type="protein sequence ID" value="CQR69971.1"/>
    <property type="molecule type" value="Genomic_DNA"/>
</dbReference>
<reference evidence="2" key="1">
    <citation type="submission" date="2015-03" db="EMBL/GenBank/DDBJ databases">
        <authorList>
            <person name="Nijsse Bart"/>
        </authorList>
    </citation>
    <scope>NUCLEOTIDE SEQUENCE [LARGE SCALE GENOMIC DNA]</scope>
</reference>